<sequence>MRRIGPAGGTLSAVALLSLVVMTGCSEGGGVRVEGDAPAAVVPSLAPSPTGGDRIDPVSVLRHDPKVGADIKAALKPCGGDEYPVDTSYGDLTGGSRPDVVINVSTCGDGVGLGGYVYRVENGRYVDVFGDDTPPVYIDISQGDLELTRQIYSHRDAVCCPSGEDVYMYHWSNGRFTETSQTRNEYGTSGDD</sequence>
<keyword evidence="3" id="KW-1185">Reference proteome</keyword>
<evidence type="ECO:0000313" key="2">
    <source>
        <dbReference type="EMBL" id="MDI5969682.1"/>
    </source>
</evidence>
<proteinExistence type="predicted"/>
<dbReference type="Proteomes" id="UP001156398">
    <property type="component" value="Unassembled WGS sequence"/>
</dbReference>
<comment type="caution">
    <text evidence="2">The sequence shown here is derived from an EMBL/GenBank/DDBJ whole genome shotgun (WGS) entry which is preliminary data.</text>
</comment>
<gene>
    <name evidence="1" type="ORF">POF43_009060</name>
    <name evidence="2" type="ORF">POF50_010085</name>
</gene>
<organism evidence="2">
    <name type="scientific">Streptantibioticus silvisoli</name>
    <dbReference type="NCBI Taxonomy" id="2705255"/>
    <lineage>
        <taxon>Bacteria</taxon>
        <taxon>Bacillati</taxon>
        <taxon>Actinomycetota</taxon>
        <taxon>Actinomycetes</taxon>
        <taxon>Kitasatosporales</taxon>
        <taxon>Streptomycetaceae</taxon>
        <taxon>Streptantibioticus</taxon>
    </lineage>
</organism>
<reference evidence="2 3" key="1">
    <citation type="submission" date="2023-05" db="EMBL/GenBank/DDBJ databases">
        <title>Streptantibioticus silvisoli sp. nov., acidotolerant actinomycetes 1 from pine litter.</title>
        <authorList>
            <person name="Swiecimska M."/>
            <person name="Golinska P."/>
            <person name="Sangal V."/>
            <person name="Wachnowicz B."/>
            <person name="Goodfellow M."/>
        </authorList>
    </citation>
    <scope>NUCLEOTIDE SEQUENCE</scope>
    <source>
        <strain evidence="2">SL13</strain>
        <strain evidence="1 3">SL54</strain>
    </source>
</reference>
<evidence type="ECO:0008006" key="4">
    <source>
        <dbReference type="Google" id="ProtNLM"/>
    </source>
</evidence>
<evidence type="ECO:0000313" key="1">
    <source>
        <dbReference type="EMBL" id="MDI5962854.1"/>
    </source>
</evidence>
<accession>A0AA90H855</accession>
<dbReference type="EMBL" id="JABXJJ020000011">
    <property type="protein sequence ID" value="MDI5969682.1"/>
    <property type="molecule type" value="Genomic_DNA"/>
</dbReference>
<dbReference type="EMBL" id="JAAGKO020000009">
    <property type="protein sequence ID" value="MDI5962854.1"/>
    <property type="molecule type" value="Genomic_DNA"/>
</dbReference>
<evidence type="ECO:0000313" key="3">
    <source>
        <dbReference type="Proteomes" id="UP001156398"/>
    </source>
</evidence>
<dbReference type="PROSITE" id="PS51257">
    <property type="entry name" value="PROKAR_LIPOPROTEIN"/>
    <property type="match status" value="1"/>
</dbReference>
<name>A0AA90H855_9ACTN</name>
<dbReference type="RefSeq" id="WP_271316549.1">
    <property type="nucleotide sequence ID" value="NZ_JAAGKO020000009.1"/>
</dbReference>
<protein>
    <recommendedName>
        <fullName evidence="4">Lipoprotein CseA</fullName>
    </recommendedName>
</protein>
<dbReference type="AlphaFoldDB" id="A0AA90H855"/>